<dbReference type="InterPro" id="IPR053842">
    <property type="entry name" value="NikA-like"/>
</dbReference>
<gene>
    <name evidence="1" type="ORF">ERS132385_01427</name>
</gene>
<protein>
    <submittedName>
        <fullName evidence="1">PcfF-like protein</fullName>
    </submittedName>
</protein>
<name>A0A0Z8EU44_STRSU</name>
<proteinExistence type="predicted"/>
<evidence type="ECO:0000313" key="1">
    <source>
        <dbReference type="EMBL" id="CYU68173.1"/>
    </source>
</evidence>
<dbReference type="AlphaFoldDB" id="A0A0Z8EU44"/>
<dbReference type="RefSeq" id="WP_044687994.1">
    <property type="nucleotide sequence ID" value="NZ_CEEW01000036.1"/>
</dbReference>
<evidence type="ECO:0000313" key="2">
    <source>
        <dbReference type="Proteomes" id="UP000073434"/>
    </source>
</evidence>
<dbReference type="Pfam" id="PF21983">
    <property type="entry name" value="NikA-like"/>
    <property type="match status" value="1"/>
</dbReference>
<reference evidence="1 2" key="1">
    <citation type="submission" date="2016-02" db="EMBL/GenBank/DDBJ databases">
        <authorList>
            <consortium name="Pathogen Informatics"/>
        </authorList>
    </citation>
    <scope>NUCLEOTIDE SEQUENCE [LARGE SCALE GENOMIC DNA]</scope>
    <source>
        <strain evidence="1 2">LSS23</strain>
    </source>
</reference>
<dbReference type="Proteomes" id="UP000073434">
    <property type="component" value="Unassembled WGS sequence"/>
</dbReference>
<organism evidence="1 2">
    <name type="scientific">Streptococcus suis</name>
    <dbReference type="NCBI Taxonomy" id="1307"/>
    <lineage>
        <taxon>Bacteria</taxon>
        <taxon>Bacillati</taxon>
        <taxon>Bacillota</taxon>
        <taxon>Bacilli</taxon>
        <taxon>Lactobacillales</taxon>
        <taxon>Streptococcaceae</taxon>
        <taxon>Streptococcus</taxon>
    </lineage>
</organism>
<sequence>MEQEAKRSRPIMKRFFVDEQEERFIKQKMDEVGIVSFSQFAREMLIFGEVKKIDFDKLKQLRLEMNRIGVNVNQIAKRVNENGEADSEEVIECLALLNELKELTNTLIKSQLKEGT</sequence>
<accession>A0A0Z8EU44</accession>
<dbReference type="EMBL" id="FIFW01000014">
    <property type="protein sequence ID" value="CYU68173.1"/>
    <property type="molecule type" value="Genomic_DNA"/>
</dbReference>